<proteinExistence type="predicted"/>
<sequence length="309" mass="35310">MEVEPSATSLVNPTFNDVKADVILRTVDGVDFRMYKSLLSFASPFFQGMFSLPQPEPRSTAIQNHDGLPIVPMPESSKAIEKLLMFCHPAHCPILESLDEIRLVLEPASKYDMTGVVKRIVIQFDPFIAAEPLRSYCIAWQFKLHDQVQKAAKMLLREPLVPRRFVRELDLIPATALHRLHEYHHRSGKAARAMATAFGWIDMASYIKFGAGGECPECSNEEIVTGYDNQNIPSRSWWVEYMQDAALLLQERPCGVTVKDPDLMNKTFRKAVQCPYCKDRVLVEMREFTDDFAKEVERTTDMMTLNIEF</sequence>
<comment type="caution">
    <text evidence="2">The sequence shown here is derived from an EMBL/GenBank/DDBJ whole genome shotgun (WGS) entry which is preliminary data.</text>
</comment>
<organism evidence="2 3">
    <name type="scientific">Marasmius tenuissimus</name>
    <dbReference type="NCBI Taxonomy" id="585030"/>
    <lineage>
        <taxon>Eukaryota</taxon>
        <taxon>Fungi</taxon>
        <taxon>Dikarya</taxon>
        <taxon>Basidiomycota</taxon>
        <taxon>Agaricomycotina</taxon>
        <taxon>Agaricomycetes</taxon>
        <taxon>Agaricomycetidae</taxon>
        <taxon>Agaricales</taxon>
        <taxon>Marasmiineae</taxon>
        <taxon>Marasmiaceae</taxon>
        <taxon>Marasmius</taxon>
    </lineage>
</organism>
<dbReference type="Pfam" id="PF00651">
    <property type="entry name" value="BTB"/>
    <property type="match status" value="1"/>
</dbReference>
<dbReference type="InterPro" id="IPR000210">
    <property type="entry name" value="BTB/POZ_dom"/>
</dbReference>
<reference evidence="2 3" key="1">
    <citation type="submission" date="2024-05" db="EMBL/GenBank/DDBJ databases">
        <title>A draft genome resource for the thread blight pathogen Marasmius tenuissimus strain MS-2.</title>
        <authorList>
            <person name="Yulfo-Soto G.E."/>
            <person name="Baruah I.K."/>
            <person name="Amoako-Attah I."/>
            <person name="Bukari Y."/>
            <person name="Meinhardt L.W."/>
            <person name="Bailey B.A."/>
            <person name="Cohen S.P."/>
        </authorList>
    </citation>
    <scope>NUCLEOTIDE SEQUENCE [LARGE SCALE GENOMIC DNA]</scope>
    <source>
        <strain evidence="2 3">MS-2</strain>
    </source>
</reference>
<dbReference type="Gene3D" id="3.30.710.10">
    <property type="entry name" value="Potassium Channel Kv1.1, Chain A"/>
    <property type="match status" value="1"/>
</dbReference>
<protein>
    <recommendedName>
        <fullName evidence="1">BTB domain-containing protein</fullName>
    </recommendedName>
</protein>
<dbReference type="SUPFAM" id="SSF54695">
    <property type="entry name" value="POZ domain"/>
    <property type="match status" value="1"/>
</dbReference>
<dbReference type="InterPro" id="IPR011333">
    <property type="entry name" value="SKP1/BTB/POZ_sf"/>
</dbReference>
<evidence type="ECO:0000313" key="2">
    <source>
        <dbReference type="EMBL" id="KAL0059747.1"/>
    </source>
</evidence>
<accession>A0ABR2ZDK4</accession>
<name>A0ABR2ZDK4_9AGAR</name>
<dbReference type="Proteomes" id="UP001437256">
    <property type="component" value="Unassembled WGS sequence"/>
</dbReference>
<dbReference type="EMBL" id="JBBXMP010000209">
    <property type="protein sequence ID" value="KAL0059747.1"/>
    <property type="molecule type" value="Genomic_DNA"/>
</dbReference>
<keyword evidence="3" id="KW-1185">Reference proteome</keyword>
<dbReference type="PROSITE" id="PS50097">
    <property type="entry name" value="BTB"/>
    <property type="match status" value="1"/>
</dbReference>
<dbReference type="SMART" id="SM00225">
    <property type="entry name" value="BTB"/>
    <property type="match status" value="1"/>
</dbReference>
<evidence type="ECO:0000259" key="1">
    <source>
        <dbReference type="PROSITE" id="PS50097"/>
    </source>
</evidence>
<gene>
    <name evidence="2" type="ORF">AAF712_013507</name>
</gene>
<feature type="domain" description="BTB" evidence="1">
    <location>
        <begin position="20"/>
        <end position="96"/>
    </location>
</feature>
<evidence type="ECO:0000313" key="3">
    <source>
        <dbReference type="Proteomes" id="UP001437256"/>
    </source>
</evidence>